<dbReference type="Proteomes" id="UP000178240">
    <property type="component" value="Unassembled WGS sequence"/>
</dbReference>
<comment type="caution">
    <text evidence="1">The sequence shown here is derived from an EMBL/GenBank/DDBJ whole genome shotgun (WGS) entry which is preliminary data.</text>
</comment>
<sequence length="1243" mass="129098">MTIKKLLTYTTVITTIVWSVGLFALPLSVGAAVSGDLIKLQCATGAGVNDACKAVYYLGGDGKRYVFPDEKTYKTWYSDFSGVMIVSSTEMSAYPIGGNVTYRPGVKMVKITTDPKVYAVSANGTLHWVTTEELAVALYGTAWATMVQDVSDAFFVNYTVGSDIDAAADYDRDAQTADATSVNVDKGLAGGGSSSGTGLTVALASDTPASMLAICTAIRVPFTKVNLTASADGDVIVDSLIVERAGIASDANLGSVAIIDANTNVQVGLNQNLNSSHRANFNNDITIPAGTTRSLILAGNMNPSTATDCTSGAGNVPALSLVSVTPKGNVAVIGSFPVTGNYQTINAVTIGQVTVQRGAFSNATSTTVKVGQLGYVFASYKISANSTENQKVKQLKLYNAGTASLSTDLENFKVYKGNVTQVPVTVTIDGKYITLDFSNNPIEIEKGKNEEFTVKADVVGGSTRTVKFVIYRTTDIIAQGTSYGQSRVAAYTGTGTGGTGEVLSDNQFTISQGTLRVDSNSTAVGSQNVAFGDGQVLGAWSFVVAGEPVQITQLVLANSSTTADSEQFDNVKLVDGNGTTLMGPSSSLTSGSVTFSETVELPVGTTVVKVVADMETQNSDEDFAAGATFYWQITPTSITATGANTNETITATPSAAVTAATQTFKGAVLAITRNALPVNGNVVLGQQDFKFGSWTFDTTASGEDIRVTVIKVGNRVATTTNVDNLTLYDMSKTSQSVCLADYPNASYDSYGCAIETEDGSSGTSTFTLSDPMVVTKNTQRIVELRGDVRTTAATYVGHKDEFMLFVTGTAGDVITARGVITNNTVTPTGTGVTGQTGAVTTIVAAGTLTVNTAASTNNSLVAANSTIELDRLKLTATNEDIDVEELALCVGDPSDTNGSETGDADDITEFKVYKATDMTNPLITGSVGSGNTCRTFTLVKGTLVVPKDSSAGVELVIKGTLADIGTGLPGLAGADVNVGIGGTDGIKGTGKASSTTVTDTYTASTSSLFKLVMGYPKVTLNTLPSSTGLSNGSIVADFTISNPSPNPIAIYRVSFAQVTSTDANIGVTKAKLVVQSDGSKTVGAEATCDTEATALSFRYQSATTSDCLDVDGSTVSYYAFVLQDEDDATRTRRAYRIGGNNGSARFQVVATEVTGADATADGQVAFYLSGDNATTSAPALIGVENVSHHYGALDQGNFVWSDLWTNDAWDSNSGNATASAQWWNGYLVEGLSSASSTQQVIKE</sequence>
<evidence type="ECO:0000313" key="1">
    <source>
        <dbReference type="EMBL" id="OGY46067.1"/>
    </source>
</evidence>
<dbReference type="AlphaFoldDB" id="A0A1G1Y3D5"/>
<name>A0A1G1Y3D5_9BACT</name>
<gene>
    <name evidence="1" type="ORF">A2744_04095</name>
</gene>
<evidence type="ECO:0000313" key="2">
    <source>
        <dbReference type="Proteomes" id="UP000178240"/>
    </source>
</evidence>
<proteinExistence type="predicted"/>
<dbReference type="STRING" id="1797535.A2744_04095"/>
<dbReference type="EMBL" id="MHIE01000008">
    <property type="protein sequence ID" value="OGY46067.1"/>
    <property type="molecule type" value="Genomic_DNA"/>
</dbReference>
<reference evidence="1 2" key="1">
    <citation type="journal article" date="2016" name="Nat. Commun.">
        <title>Thousands of microbial genomes shed light on interconnected biogeochemical processes in an aquifer system.</title>
        <authorList>
            <person name="Anantharaman K."/>
            <person name="Brown C.T."/>
            <person name="Hug L.A."/>
            <person name="Sharon I."/>
            <person name="Castelle C.J."/>
            <person name="Probst A.J."/>
            <person name="Thomas B.C."/>
            <person name="Singh A."/>
            <person name="Wilkins M.J."/>
            <person name="Karaoz U."/>
            <person name="Brodie E.L."/>
            <person name="Williams K.H."/>
            <person name="Hubbard S.S."/>
            <person name="Banfield J.F."/>
        </authorList>
    </citation>
    <scope>NUCLEOTIDE SEQUENCE [LARGE SCALE GENOMIC DNA]</scope>
</reference>
<accession>A0A1G1Y3D5</accession>
<organism evidence="1 2">
    <name type="scientific">Candidatus Buchananbacteria bacterium RIFCSPHIGHO2_01_FULL_44_11</name>
    <dbReference type="NCBI Taxonomy" id="1797535"/>
    <lineage>
        <taxon>Bacteria</taxon>
        <taxon>Candidatus Buchananiibacteriota</taxon>
    </lineage>
</organism>
<protein>
    <submittedName>
        <fullName evidence="1">Uncharacterized protein</fullName>
    </submittedName>
</protein>